<feature type="region of interest" description="Disordered" evidence="1">
    <location>
        <begin position="272"/>
        <end position="293"/>
    </location>
</feature>
<keyword evidence="3" id="KW-1185">Reference proteome</keyword>
<feature type="compositionally biased region" description="Low complexity" evidence="1">
    <location>
        <begin position="330"/>
        <end position="343"/>
    </location>
</feature>
<proteinExistence type="predicted"/>
<feature type="region of interest" description="Disordered" evidence="1">
    <location>
        <begin position="94"/>
        <end position="260"/>
    </location>
</feature>
<gene>
    <name evidence="2" type="ORF">PV08_04641</name>
</gene>
<evidence type="ECO:0000256" key="1">
    <source>
        <dbReference type="SAM" id="MobiDB-lite"/>
    </source>
</evidence>
<organism evidence="2 3">
    <name type="scientific">Exophiala spinifera</name>
    <dbReference type="NCBI Taxonomy" id="91928"/>
    <lineage>
        <taxon>Eukaryota</taxon>
        <taxon>Fungi</taxon>
        <taxon>Dikarya</taxon>
        <taxon>Ascomycota</taxon>
        <taxon>Pezizomycotina</taxon>
        <taxon>Eurotiomycetes</taxon>
        <taxon>Chaetothyriomycetidae</taxon>
        <taxon>Chaetothyriales</taxon>
        <taxon>Herpotrichiellaceae</taxon>
        <taxon>Exophiala</taxon>
    </lineage>
</organism>
<accession>A0A0D1ZXS5</accession>
<dbReference type="GeneID" id="27331724"/>
<feature type="region of interest" description="Disordered" evidence="1">
    <location>
        <begin position="1"/>
        <end position="76"/>
    </location>
</feature>
<sequence>MERNTIPASPEGLGKSRRTLPPLARIRFNKEEALKNPEQKSPDEFSKPPTQLSHYERLRLPGGPGSGTPLLPTPNALDTWASLQRHTENCMKFLTPEMSSTPGRERKSFQPRLQAPPGSEDGSEVDPQNPYPPKGNALVRNPFTGKLERREGLETRYQSQKEAWEKKQREKMQELEARAPTERETPNLADNDKDTNGNTTEAGNANVLEHTTGIQKKEDDSPSHDAPNDADLKPVMTTEHVGNPNVQIQVHGDGDVPKAGNANVLEQIAGLQEKEDDSSSHDEANNADLKPIMTTERIGYPSVQIQAHGDDDVHNGDASTSPASDPVHPPTTTTEVPKITITSSDDDEGSDTDTVAASDMQEDDDRTRTHTGQDFVAATHHIPIDEMLVREFGNRHIWLQVHQDAVTQWALKRKLVLVLLCQLACLHNHAAPRIQERQRLLVGKPLLMVINHLAWVRYVDRFPVFTERVMKYVAWLELLESEYARGVPHWDMFWSAVERRVAPDEGVLEALNRLNDKRLFLHGKILLEEHVVGDLTSEIENTPTWMEWAEAEAEAAADEE</sequence>
<dbReference type="Proteomes" id="UP000053328">
    <property type="component" value="Unassembled WGS sequence"/>
</dbReference>
<dbReference type="HOGENOM" id="CLU_486629_0_0_1"/>
<dbReference type="EMBL" id="KN847494">
    <property type="protein sequence ID" value="KIW17447.1"/>
    <property type="molecule type" value="Genomic_DNA"/>
</dbReference>
<name>A0A0D1ZXS5_9EURO</name>
<evidence type="ECO:0000313" key="2">
    <source>
        <dbReference type="EMBL" id="KIW17447.1"/>
    </source>
</evidence>
<protein>
    <submittedName>
        <fullName evidence="2">Uncharacterized protein</fullName>
    </submittedName>
</protein>
<dbReference type="VEuPathDB" id="FungiDB:PV08_04641"/>
<feature type="compositionally biased region" description="Low complexity" evidence="1">
    <location>
        <begin position="196"/>
        <end position="206"/>
    </location>
</feature>
<feature type="compositionally biased region" description="Basic and acidic residues" evidence="1">
    <location>
        <begin position="28"/>
        <end position="46"/>
    </location>
</feature>
<dbReference type="OrthoDB" id="10640387at2759"/>
<dbReference type="RefSeq" id="XP_016237663.1">
    <property type="nucleotide sequence ID" value="XM_016378986.1"/>
</dbReference>
<evidence type="ECO:0000313" key="3">
    <source>
        <dbReference type="Proteomes" id="UP000053328"/>
    </source>
</evidence>
<feature type="compositionally biased region" description="Basic and acidic residues" evidence="1">
    <location>
        <begin position="215"/>
        <end position="232"/>
    </location>
</feature>
<feature type="region of interest" description="Disordered" evidence="1">
    <location>
        <begin position="307"/>
        <end position="368"/>
    </location>
</feature>
<reference evidence="2 3" key="1">
    <citation type="submission" date="2015-01" db="EMBL/GenBank/DDBJ databases">
        <title>The Genome Sequence of Exophiala spinifera CBS89968.</title>
        <authorList>
            <consortium name="The Broad Institute Genomics Platform"/>
            <person name="Cuomo C."/>
            <person name="de Hoog S."/>
            <person name="Gorbushina A."/>
            <person name="Stielow B."/>
            <person name="Teixiera M."/>
            <person name="Abouelleil A."/>
            <person name="Chapman S.B."/>
            <person name="Priest M."/>
            <person name="Young S.K."/>
            <person name="Wortman J."/>
            <person name="Nusbaum C."/>
            <person name="Birren B."/>
        </authorList>
    </citation>
    <scope>NUCLEOTIDE SEQUENCE [LARGE SCALE GENOMIC DNA]</scope>
    <source>
        <strain evidence="2 3">CBS 89968</strain>
    </source>
</reference>
<feature type="compositionally biased region" description="Basic and acidic residues" evidence="1">
    <location>
        <begin position="162"/>
        <end position="195"/>
    </location>
</feature>
<dbReference type="AlphaFoldDB" id="A0A0D1ZXS5"/>